<dbReference type="Gene3D" id="3.40.50.970">
    <property type="match status" value="1"/>
</dbReference>
<dbReference type="InterPro" id="IPR017896">
    <property type="entry name" value="4Fe4S_Fe-S-bd"/>
</dbReference>
<dbReference type="Pfam" id="PF20169">
    <property type="entry name" value="DUF6537"/>
    <property type="match status" value="1"/>
</dbReference>
<dbReference type="PROSITE" id="PS51379">
    <property type="entry name" value="4FE4S_FER_2"/>
    <property type="match status" value="1"/>
</dbReference>
<dbReference type="Gene3D" id="3.40.920.10">
    <property type="entry name" value="Pyruvate-ferredoxin oxidoreductase, PFOR, domain III"/>
    <property type="match status" value="1"/>
</dbReference>
<gene>
    <name evidence="3" type="ORF">FA869_02535</name>
</gene>
<dbReference type="NCBIfam" id="NF009589">
    <property type="entry name" value="PRK13030.1"/>
    <property type="match status" value="1"/>
</dbReference>
<dbReference type="InterPro" id="IPR029061">
    <property type="entry name" value="THDP-binding"/>
</dbReference>
<evidence type="ECO:0000313" key="3">
    <source>
        <dbReference type="EMBL" id="TKA93078.1"/>
    </source>
</evidence>
<dbReference type="RefSeq" id="WP_136868693.1">
    <property type="nucleotide sequence ID" value="NZ_SWAV01000001.1"/>
</dbReference>
<organism evidence="3 4">
    <name type="scientific">Halopseudomonas bauzanensis</name>
    <dbReference type="NCBI Taxonomy" id="653930"/>
    <lineage>
        <taxon>Bacteria</taxon>
        <taxon>Pseudomonadati</taxon>
        <taxon>Pseudomonadota</taxon>
        <taxon>Gammaproteobacteria</taxon>
        <taxon>Pseudomonadales</taxon>
        <taxon>Pseudomonadaceae</taxon>
        <taxon>Halopseudomonas</taxon>
    </lineage>
</organism>
<dbReference type="Pfam" id="PF01558">
    <property type="entry name" value="POR"/>
    <property type="match status" value="1"/>
</dbReference>
<evidence type="ECO:0000256" key="1">
    <source>
        <dbReference type="ARBA" id="ARBA00023002"/>
    </source>
</evidence>
<dbReference type="InterPro" id="IPR002880">
    <property type="entry name" value="Pyrv_Fd/Flavodoxin_OxRdtase_N"/>
</dbReference>
<dbReference type="InterPro" id="IPR002869">
    <property type="entry name" value="Pyrv_flavodox_OxRed_cen"/>
</dbReference>
<dbReference type="InterPro" id="IPR019752">
    <property type="entry name" value="Pyrv/ketoisovalerate_OxRed_cat"/>
</dbReference>
<dbReference type="AlphaFoldDB" id="A0A4U0YNW4"/>
<accession>A0A4U0YNW4</accession>
<dbReference type="PANTHER" id="PTHR48084">
    <property type="entry name" value="2-OXOGLUTARATE OXIDOREDUCTASE SUBUNIT KORB-RELATED"/>
    <property type="match status" value="1"/>
</dbReference>
<dbReference type="GO" id="GO:0016903">
    <property type="term" value="F:oxidoreductase activity, acting on the aldehyde or oxo group of donors"/>
    <property type="evidence" value="ECO:0007669"/>
    <property type="project" value="InterPro"/>
</dbReference>
<dbReference type="SUPFAM" id="SSF52518">
    <property type="entry name" value="Thiamin diphosphate-binding fold (THDP-binding)"/>
    <property type="match status" value="2"/>
</dbReference>
<dbReference type="CDD" id="cd07034">
    <property type="entry name" value="TPP_PYR_PFOR_IOR-alpha_like"/>
    <property type="match status" value="1"/>
</dbReference>
<dbReference type="PANTHER" id="PTHR48084:SF3">
    <property type="entry name" value="SUBUNIT OF PYRUVATE:FLAVODOXIN OXIDOREDUCTASE"/>
    <property type="match status" value="1"/>
</dbReference>
<comment type="caution">
    <text evidence="3">The sequence shown here is derived from an EMBL/GenBank/DDBJ whole genome shotgun (WGS) entry which is preliminary data.</text>
</comment>
<evidence type="ECO:0000259" key="2">
    <source>
        <dbReference type="PROSITE" id="PS51379"/>
    </source>
</evidence>
<dbReference type="SUPFAM" id="SSF53323">
    <property type="entry name" value="Pyruvate-ferredoxin oxidoreductase, PFOR, domain III"/>
    <property type="match status" value="1"/>
</dbReference>
<sequence>MTTTTMRDVKLEDKYTQPDGQVLMTGTQALVRLPLLQRELDRRAGLNTAGFISGYRGSPLGTYDLELWRVQKLLEQHDILFQPGVNEDLAATAVWGTQILASTPKPKKDGVFAIWYGKGPGVDRSGDPFKHGNQAGTDPNGGVLIVAGDDHSGKSSTVAHQSEVALMHAGMPILAPSNVHDVIRFGLLGFAMSRYTGLYTGFKMSNETLEQTMTIDIGAATPTAVLPERGELPPGGIHNFPTHLDRQQSEVVVKRYRWPLVSKFVAANGLDEVRIDAAQRRLGIVTNGKAAQDVIQALQLLGLDEASAGALGISLYKLGCIYPVEASGLISFARDQHELLFIEEKDGLTENQAKAILYGRQDTPLIVGKQDENGEFMIPSDVQLEPIQLALVIAERLRRLGVVDQAMEQRRARLEQEMQRIADSAPSDVVRSPYFCSGCPHNTSTKTIEGSMAAGGIGCHAMAMYSGPEMLPNTQMGGEGAHWYSLAHFTEMPHIFQNMGDGTYYHSGLLAVRGAVAAKVNMTFRILFNDAVAMTGGQPVDGPLTPGDISRQVLAEGVNRCVVVTDNPDNYNRNSGLGQGVTVHHRDDYTAVQRELRDTKGVTVIIYEQTCAAEKRRRRKRGQFPNPAKRVFINPDVCEGCGDCSVQSNCVSVWPKETELGRKRQIDQSNCNKDYSCVKGFCPSFITVLDAEPRKPEKSNQIAELIKGLPTPPLAPLDGSFNIMVSGIGGTGVVTVGALLGMAAHLENKACSIFDMTGLSQKNGAVYSHLRIASEPSQLGAQKLGIGEAHLALAFDTVSALAREPAITYDPRHTQMVVNSRITPTPAFQRNPDLVIDGDSIADQLQAVSRQLHAVDASGLGLALMGDSIAANLFLVGYAAQLGLLPVSPEAIERAVEINGVAVQFNKEAFALGRLQALDPQRVADAVSNRMPEAEFKPLTALDDIVAHRVALLSKYQNAAWARRYRTLVEQVAQAERKVVPDSDALAVAVARNLAKLMSYKDEYEVARLHSDPAFKEQLRTTFADGAHYRYNLAPPLFSKRDKETGLPKKREFGPWVGRVFPVLARLKVLRGTPLDVFGYTAERKMERQLIEQYEQRMGELIGRLNPANHAIAVQIASLPTQIRGFGHVKEANVEKVRAIEPELLAAFDNPAAGRVGTFIPVRQLPVEESL</sequence>
<dbReference type="NCBIfam" id="NF009588">
    <property type="entry name" value="PRK13029.1"/>
    <property type="match status" value="1"/>
</dbReference>
<dbReference type="EMBL" id="SWAV01000001">
    <property type="protein sequence ID" value="TKA93078.1"/>
    <property type="molecule type" value="Genomic_DNA"/>
</dbReference>
<keyword evidence="3" id="KW-0670">Pyruvate</keyword>
<feature type="domain" description="4Fe-4S ferredoxin-type" evidence="2">
    <location>
        <begin position="629"/>
        <end position="660"/>
    </location>
</feature>
<keyword evidence="1" id="KW-0560">Oxidoreductase</keyword>
<reference evidence="3 4" key="1">
    <citation type="submission" date="2019-04" db="EMBL/GenBank/DDBJ databases">
        <title>Crypto-aerobic microbial life in anoxic (sulfidic) marine sediments.</title>
        <authorList>
            <person name="Bhattacharya S."/>
            <person name="Roy C."/>
            <person name="Mondal N."/>
            <person name="Sarkar J."/>
            <person name="Mandal S."/>
            <person name="Rameez M.J."/>
            <person name="Ghosh W."/>
        </authorList>
    </citation>
    <scope>NUCLEOTIDE SEQUENCE [LARGE SCALE GENOMIC DNA]</scope>
    <source>
        <strain evidence="3 4">SBBB</strain>
    </source>
</reference>
<dbReference type="InterPro" id="IPR051457">
    <property type="entry name" value="2-oxoacid:Fd_oxidoreductase"/>
</dbReference>
<evidence type="ECO:0000313" key="4">
    <source>
        <dbReference type="Proteomes" id="UP000305198"/>
    </source>
</evidence>
<protein>
    <submittedName>
        <fullName evidence="3">Indolepyruvate ferredoxin oxidoreductase family protein</fullName>
    </submittedName>
</protein>
<dbReference type="Proteomes" id="UP000305198">
    <property type="component" value="Unassembled WGS sequence"/>
</dbReference>
<name>A0A4U0YNW4_9GAMM</name>
<proteinExistence type="predicted"/>
<dbReference type="InterPro" id="IPR046667">
    <property type="entry name" value="DUF6537"/>
</dbReference>